<name>A0A3B0Z2V7_9ZZZZ</name>
<dbReference type="Gene3D" id="3.40.50.300">
    <property type="entry name" value="P-loop containing nucleotide triphosphate hydrolases"/>
    <property type="match status" value="1"/>
</dbReference>
<keyword evidence="2" id="KW-0547">Nucleotide-binding</keyword>
<evidence type="ECO:0000256" key="2">
    <source>
        <dbReference type="ARBA" id="ARBA00022741"/>
    </source>
</evidence>
<dbReference type="InterPro" id="IPR004482">
    <property type="entry name" value="Mg_chelat-rel"/>
</dbReference>
<dbReference type="SUPFAM" id="SSF52540">
    <property type="entry name" value="P-loop containing nucleoside triphosphate hydrolases"/>
    <property type="match status" value="1"/>
</dbReference>
<dbReference type="InterPro" id="IPR003593">
    <property type="entry name" value="AAA+_ATPase"/>
</dbReference>
<dbReference type="SMART" id="SM00382">
    <property type="entry name" value="AAA"/>
    <property type="match status" value="1"/>
</dbReference>
<dbReference type="Gene3D" id="3.30.230.10">
    <property type="match status" value="1"/>
</dbReference>
<dbReference type="NCBIfam" id="TIGR00368">
    <property type="entry name" value="YifB family Mg chelatase-like AAA ATPase"/>
    <property type="match status" value="1"/>
</dbReference>
<dbReference type="SUPFAM" id="SSF54211">
    <property type="entry name" value="Ribosomal protein S5 domain 2-like"/>
    <property type="match status" value="1"/>
</dbReference>
<organism evidence="5">
    <name type="scientific">hydrothermal vent metagenome</name>
    <dbReference type="NCBI Taxonomy" id="652676"/>
    <lineage>
        <taxon>unclassified sequences</taxon>
        <taxon>metagenomes</taxon>
        <taxon>ecological metagenomes</taxon>
    </lineage>
</organism>
<dbReference type="InterPro" id="IPR000523">
    <property type="entry name" value="Mg_chelatse_chII-like_cat_dom"/>
</dbReference>
<reference evidence="5" key="1">
    <citation type="submission" date="2018-06" db="EMBL/GenBank/DDBJ databases">
        <authorList>
            <person name="Zhirakovskaya E."/>
        </authorList>
    </citation>
    <scope>NUCLEOTIDE SEQUENCE</scope>
</reference>
<evidence type="ECO:0000313" key="5">
    <source>
        <dbReference type="EMBL" id="VAW81857.1"/>
    </source>
</evidence>
<evidence type="ECO:0000256" key="3">
    <source>
        <dbReference type="ARBA" id="ARBA00022840"/>
    </source>
</evidence>
<dbReference type="AlphaFoldDB" id="A0A3B0Z2V7"/>
<dbReference type="InterPro" id="IPR020568">
    <property type="entry name" value="Ribosomal_Su5_D2-typ_SF"/>
</dbReference>
<protein>
    <submittedName>
        <fullName evidence="5">AAA+ ATPase superfamily protein YifB/ComM, associated with DNA recombination</fullName>
    </submittedName>
</protein>
<dbReference type="PANTHER" id="PTHR32039:SF7">
    <property type="entry name" value="COMPETENCE PROTEIN COMM"/>
    <property type="match status" value="1"/>
</dbReference>
<dbReference type="GO" id="GO:0005524">
    <property type="term" value="F:ATP binding"/>
    <property type="evidence" value="ECO:0007669"/>
    <property type="project" value="UniProtKB-KW"/>
</dbReference>
<dbReference type="InterPro" id="IPR025158">
    <property type="entry name" value="Mg_chelat-rel_C"/>
</dbReference>
<dbReference type="InterPro" id="IPR014721">
    <property type="entry name" value="Ribsml_uS5_D2-typ_fold_subgr"/>
</dbReference>
<dbReference type="InterPro" id="IPR027417">
    <property type="entry name" value="P-loop_NTPase"/>
</dbReference>
<proteinExistence type="inferred from homology"/>
<dbReference type="PANTHER" id="PTHR32039">
    <property type="entry name" value="MAGNESIUM-CHELATASE SUBUNIT CHLI"/>
    <property type="match status" value="1"/>
</dbReference>
<sequence>MSLAIVYSRAQQGIQAPLITVEVHIANGLPAFSIVGLPETTVRESRERVRSALLNSHFDFPLRRITVNLAPADLPKEGGRFDLPIAIGVLLASKQLKILDVDQYEFLGELALDGSIRRIKGILPAALEARKQNHILVCPQDNKDEASLLKNASISCSDHILRLCKHFSEQQALPLLKLNQLKSRTPAYSDLSDIYGQQQAKRALEVAAAGEHSLLMIGPPGTGKTMLATRLPGILPVMSEQEALESAAVISISKQDFDLSCWSKRPFRAPHHTASAAALVGGTANPRPGEVSLAHCGVMFLDELPEFKRQVLEVLREPLESGVITISRALHQAEFPARFQLIAAMNPCPCGYLGDSDHGCRCSPDQVRNYRNRVSGPLLDRFDMQLEVTRPNPLLLMQHNIQATEQSLIVRERVQVAHDIQLSRNGCANARLQNRQLDTICKLPDRAQSILIESMDKMKLSARAAHRIIKLARTIADLSQCEHINSDHLSEALTFRRSIHISTHPQQKAY</sequence>
<evidence type="ECO:0000259" key="4">
    <source>
        <dbReference type="PROSITE" id="PS50051"/>
    </source>
</evidence>
<feature type="domain" description="MCM C-terminal AAA(+) ATPase" evidence="4">
    <location>
        <begin position="289"/>
        <end position="384"/>
    </location>
</feature>
<comment type="similarity">
    <text evidence="1">Belongs to the Mg-chelatase subunits D/I family. ComM subfamily.</text>
</comment>
<evidence type="ECO:0000256" key="1">
    <source>
        <dbReference type="ARBA" id="ARBA00006354"/>
    </source>
</evidence>
<dbReference type="Pfam" id="PF01078">
    <property type="entry name" value="Mg_chelatase"/>
    <property type="match status" value="1"/>
</dbReference>
<dbReference type="InterPro" id="IPR001208">
    <property type="entry name" value="MCM_dom"/>
</dbReference>
<gene>
    <name evidence="5" type="ORF">MNBD_GAMMA12-2936</name>
</gene>
<dbReference type="PRINTS" id="PR01657">
    <property type="entry name" value="MCMFAMILY"/>
</dbReference>
<accession>A0A3B0Z2V7</accession>
<keyword evidence="3" id="KW-0067">ATP-binding</keyword>
<dbReference type="InterPro" id="IPR045006">
    <property type="entry name" value="CHLI-like"/>
</dbReference>
<dbReference type="Pfam" id="PF13335">
    <property type="entry name" value="Mg_chelatase_C"/>
    <property type="match status" value="1"/>
</dbReference>
<dbReference type="Pfam" id="PF13541">
    <property type="entry name" value="ChlI"/>
    <property type="match status" value="1"/>
</dbReference>
<dbReference type="PROSITE" id="PS50051">
    <property type="entry name" value="MCM_2"/>
    <property type="match status" value="1"/>
</dbReference>
<dbReference type="GO" id="GO:0003677">
    <property type="term" value="F:DNA binding"/>
    <property type="evidence" value="ECO:0007669"/>
    <property type="project" value="InterPro"/>
</dbReference>
<dbReference type="NCBIfam" id="NF007365">
    <property type="entry name" value="PRK09862.1"/>
    <property type="match status" value="1"/>
</dbReference>
<dbReference type="EMBL" id="UOFL01000229">
    <property type="protein sequence ID" value="VAW81857.1"/>
    <property type="molecule type" value="Genomic_DNA"/>
</dbReference>